<accession>A0A0W0VX03</accession>
<dbReference type="eggNOG" id="COG3424">
    <property type="taxonomic scope" value="Bacteria"/>
</dbReference>
<dbReference type="STRING" id="45067.Llan_0314"/>
<dbReference type="Proteomes" id="UP000054869">
    <property type="component" value="Unassembled WGS sequence"/>
</dbReference>
<keyword evidence="7" id="KW-1185">Reference proteome</keyword>
<evidence type="ECO:0000256" key="3">
    <source>
        <dbReference type="PIRSR" id="PIRSR000451-1"/>
    </source>
</evidence>
<dbReference type="InterPro" id="IPR012328">
    <property type="entry name" value="Chalcone/stilbene_synt_C"/>
</dbReference>
<feature type="active site" description="Acyl-thioester intermediate" evidence="3">
    <location>
        <position position="154"/>
    </location>
</feature>
<dbReference type="AlphaFoldDB" id="A0A0W0VX03"/>
<comment type="similarity">
    <text evidence="1">Belongs to the thiolase-like superfamily. Chalcone/stilbene synthases family.</text>
</comment>
<dbReference type="SUPFAM" id="SSF53901">
    <property type="entry name" value="Thiolase-like"/>
    <property type="match status" value="1"/>
</dbReference>
<comment type="caution">
    <text evidence="6">The sequence shown here is derived from an EMBL/GenBank/DDBJ whole genome shotgun (WGS) entry which is preliminary data.</text>
</comment>
<gene>
    <name evidence="6" type="ORF">Llan_0314</name>
</gene>
<dbReference type="PIRSF" id="PIRSF000451">
    <property type="entry name" value="PKS_III"/>
    <property type="match status" value="1"/>
</dbReference>
<protein>
    <submittedName>
        <fullName evidence="6">Naringenin-chalcone synthase</fullName>
        <ecNumber evidence="6">2.3.1.74</ecNumber>
    </submittedName>
</protein>
<feature type="domain" description="Chalcone/stilbene synthase C-terminal" evidence="5">
    <location>
        <begin position="229"/>
        <end position="364"/>
    </location>
</feature>
<dbReference type="Pfam" id="PF00195">
    <property type="entry name" value="Chal_sti_synt_N"/>
    <property type="match status" value="1"/>
</dbReference>
<evidence type="ECO:0000313" key="6">
    <source>
        <dbReference type="EMBL" id="KTD24752.1"/>
    </source>
</evidence>
<evidence type="ECO:0000256" key="1">
    <source>
        <dbReference type="ARBA" id="ARBA00005531"/>
    </source>
</evidence>
<dbReference type="EC" id="2.3.1.74" evidence="6"/>
<evidence type="ECO:0000256" key="2">
    <source>
        <dbReference type="ARBA" id="ARBA00022679"/>
    </source>
</evidence>
<name>A0A0W0VX03_9GAMM</name>
<keyword evidence="2 6" id="KW-0808">Transferase</keyword>
<organism evidence="6 7">
    <name type="scientific">Legionella lansingensis</name>
    <dbReference type="NCBI Taxonomy" id="45067"/>
    <lineage>
        <taxon>Bacteria</taxon>
        <taxon>Pseudomonadati</taxon>
        <taxon>Pseudomonadota</taxon>
        <taxon>Gammaproteobacteria</taxon>
        <taxon>Legionellales</taxon>
        <taxon>Legionellaceae</taxon>
        <taxon>Legionella</taxon>
    </lineage>
</organism>
<dbReference type="OrthoDB" id="9786288at2"/>
<dbReference type="PANTHER" id="PTHR11877:SF46">
    <property type="entry name" value="TYPE III POLYKETIDE SYNTHASE A"/>
    <property type="match status" value="1"/>
</dbReference>
<dbReference type="RefSeq" id="WP_028372914.1">
    <property type="nucleotide sequence ID" value="NZ_CAAAJD010000008.1"/>
</dbReference>
<proteinExistence type="inferred from homology"/>
<dbReference type="Gene3D" id="3.40.47.10">
    <property type="match status" value="2"/>
</dbReference>
<evidence type="ECO:0000259" key="4">
    <source>
        <dbReference type="Pfam" id="PF00195"/>
    </source>
</evidence>
<dbReference type="InterPro" id="IPR016039">
    <property type="entry name" value="Thiolase-like"/>
</dbReference>
<dbReference type="EMBL" id="LNYI01000008">
    <property type="protein sequence ID" value="KTD24752.1"/>
    <property type="molecule type" value="Genomic_DNA"/>
</dbReference>
<sequence length="369" mass="40796">MQSAITAIGTATPPYKRDQREIADLICQGFKLKPAERRLVKAIYKSCGIQQRYSVLSDYGKSPEEFDFLPNDADAPLPSTGARMRIYKDHALTLALNAIENCLTGRPDFNKKAITHLITVSCTGMYAPGLDIEIIHHLGLNPTTQRTAINFMGCYGAFNGIKVADAVCKTNINAKVLVVCIELCTIHFQRNQTTENIISNAIFADGAAAALIEVRGKTKSYLALESFYCDLIPQTQEEMAWHISDSGFDIVLSSYVPEIIKSGIAIFAENLLKTVSWSFVDIDYYAIHPGGLKILQACEEALNITPEDNNHSYAILREFGNMSSATVLFVLKRLWANLNEKDNKKNIFSCAFGPGLTLEAMLLKVHSIT</sequence>
<dbReference type="GO" id="GO:0030639">
    <property type="term" value="P:polyketide biosynthetic process"/>
    <property type="evidence" value="ECO:0007669"/>
    <property type="project" value="TreeGrafter"/>
</dbReference>
<feature type="domain" description="Chalcone/stilbene synthase N-terminal" evidence="4">
    <location>
        <begin position="4"/>
        <end position="212"/>
    </location>
</feature>
<reference evidence="6 7" key="1">
    <citation type="submission" date="2015-11" db="EMBL/GenBank/DDBJ databases">
        <title>Genomic analysis of 38 Legionella species identifies large and diverse effector repertoires.</title>
        <authorList>
            <person name="Burstein D."/>
            <person name="Amaro F."/>
            <person name="Zusman T."/>
            <person name="Lifshitz Z."/>
            <person name="Cohen O."/>
            <person name="Gilbert J.A."/>
            <person name="Pupko T."/>
            <person name="Shuman H.A."/>
            <person name="Segal G."/>
        </authorList>
    </citation>
    <scope>NUCLEOTIDE SEQUENCE [LARGE SCALE GENOMIC DNA]</scope>
    <source>
        <strain evidence="6 7">ATCC 49751</strain>
    </source>
</reference>
<evidence type="ECO:0000313" key="7">
    <source>
        <dbReference type="Proteomes" id="UP000054869"/>
    </source>
</evidence>
<dbReference type="PATRIC" id="fig|45067.4.peg.332"/>
<keyword evidence="6" id="KW-0012">Acyltransferase</keyword>
<dbReference type="InterPro" id="IPR011141">
    <property type="entry name" value="Polyketide_synthase_type-III"/>
</dbReference>
<dbReference type="PANTHER" id="PTHR11877">
    <property type="entry name" value="HYDROXYMETHYLGLUTARYL-COA SYNTHASE"/>
    <property type="match status" value="1"/>
</dbReference>
<dbReference type="GO" id="GO:0016210">
    <property type="term" value="F:naringenin-chalcone synthase activity"/>
    <property type="evidence" value="ECO:0007669"/>
    <property type="project" value="UniProtKB-EC"/>
</dbReference>
<dbReference type="Pfam" id="PF02797">
    <property type="entry name" value="Chal_sti_synt_C"/>
    <property type="match status" value="1"/>
</dbReference>
<dbReference type="CDD" id="cd00831">
    <property type="entry name" value="CHS_like"/>
    <property type="match status" value="1"/>
</dbReference>
<dbReference type="InterPro" id="IPR001099">
    <property type="entry name" value="Chalcone/stilbene_synt_N"/>
</dbReference>
<evidence type="ECO:0000259" key="5">
    <source>
        <dbReference type="Pfam" id="PF02797"/>
    </source>
</evidence>